<dbReference type="PANTHER" id="PTHR37807">
    <property type="entry name" value="OS07G0160300 PROTEIN"/>
    <property type="match status" value="1"/>
</dbReference>
<proteinExistence type="predicted"/>
<dbReference type="InterPro" id="IPR027417">
    <property type="entry name" value="P-loop_NTPase"/>
</dbReference>
<evidence type="ECO:0000313" key="1">
    <source>
        <dbReference type="EMBL" id="KQL54375.1"/>
    </source>
</evidence>
<dbReference type="Pfam" id="PF13671">
    <property type="entry name" value="AAA_33"/>
    <property type="match status" value="1"/>
</dbReference>
<dbReference type="Gene3D" id="3.40.50.300">
    <property type="entry name" value="P-loop containing nucleotide triphosphate hydrolases"/>
    <property type="match status" value="1"/>
</dbReference>
<name>A0A0Q3WZ33_9BACI</name>
<gene>
    <name evidence="1" type="ORF">AN964_13300</name>
</gene>
<dbReference type="PATRIC" id="fig|157838.3.peg.2955"/>
<dbReference type="OrthoDB" id="2914911at2"/>
<dbReference type="RefSeq" id="WP_055740144.1">
    <property type="nucleotide sequence ID" value="NZ_JAAIWL010000008.1"/>
</dbReference>
<dbReference type="Proteomes" id="UP000051888">
    <property type="component" value="Unassembled WGS sequence"/>
</dbReference>
<evidence type="ECO:0008006" key="3">
    <source>
        <dbReference type="Google" id="ProtNLM"/>
    </source>
</evidence>
<reference evidence="1 2" key="1">
    <citation type="submission" date="2015-09" db="EMBL/GenBank/DDBJ databases">
        <title>Genome sequencing project for genomic taxonomy and phylogenomics of Bacillus-like bacteria.</title>
        <authorList>
            <person name="Liu B."/>
            <person name="Wang J."/>
            <person name="Zhu Y."/>
            <person name="Liu G."/>
            <person name="Chen Q."/>
            <person name="Chen Z."/>
            <person name="Lan J."/>
            <person name="Che J."/>
            <person name="Ge C."/>
            <person name="Shi H."/>
            <person name="Pan Z."/>
            <person name="Liu X."/>
        </authorList>
    </citation>
    <scope>NUCLEOTIDE SEQUENCE [LARGE SCALE GENOMIC DNA]</scope>
    <source>
        <strain evidence="1 2">LMG 18435</strain>
    </source>
</reference>
<dbReference type="AlphaFoldDB" id="A0A0Q3WZ33"/>
<sequence length="171" mass="19545">MSKVILIRGKAGTGKSTLSKALGKKLNVMILHKDDIYDTVAAFINNHGDRNKICFDLLHKILISSLNSRVDIIIDFGYNNLDDVEKVKTWVEQHDGEWKSIMCTCDDKVWAERLNQRKSNPLPNQLLTDVEDLKKHYSNVRTGILEEELVLDTSLDINHLVNQAVNYIIKK</sequence>
<protein>
    <recommendedName>
        <fullName evidence="3">Kinase</fullName>
    </recommendedName>
</protein>
<comment type="caution">
    <text evidence="1">The sequence shown here is derived from an EMBL/GenBank/DDBJ whole genome shotgun (WGS) entry which is preliminary data.</text>
</comment>
<dbReference type="EMBL" id="LJJC01000004">
    <property type="protein sequence ID" value="KQL54375.1"/>
    <property type="molecule type" value="Genomic_DNA"/>
</dbReference>
<accession>A0A0Q3WZ33</accession>
<dbReference type="SUPFAM" id="SSF52540">
    <property type="entry name" value="P-loop containing nucleoside triphosphate hydrolases"/>
    <property type="match status" value="1"/>
</dbReference>
<dbReference type="PANTHER" id="PTHR37807:SF3">
    <property type="entry name" value="OS07G0160300 PROTEIN"/>
    <property type="match status" value="1"/>
</dbReference>
<organism evidence="1 2">
    <name type="scientific">Heyndrickxia shackletonii</name>
    <dbReference type="NCBI Taxonomy" id="157838"/>
    <lineage>
        <taxon>Bacteria</taxon>
        <taxon>Bacillati</taxon>
        <taxon>Bacillota</taxon>
        <taxon>Bacilli</taxon>
        <taxon>Bacillales</taxon>
        <taxon>Bacillaceae</taxon>
        <taxon>Heyndrickxia</taxon>
    </lineage>
</organism>
<keyword evidence="2" id="KW-1185">Reference proteome</keyword>
<evidence type="ECO:0000313" key="2">
    <source>
        <dbReference type="Proteomes" id="UP000051888"/>
    </source>
</evidence>